<dbReference type="InterPro" id="IPR028082">
    <property type="entry name" value="Peripla_BP_I"/>
</dbReference>
<gene>
    <name evidence="1" type="ORF">P378_08365</name>
</gene>
<dbReference type="Pfam" id="PF13433">
    <property type="entry name" value="Peripla_BP_5"/>
    <property type="match status" value="1"/>
</dbReference>
<protein>
    <recommendedName>
        <fullName evidence="3">Leucine-binding protein domain-containing protein</fullName>
    </recommendedName>
</protein>
<organism evidence="1 2">
    <name type="scientific">Desulforamulus profundi</name>
    <dbReference type="NCBI Taxonomy" id="1383067"/>
    <lineage>
        <taxon>Bacteria</taxon>
        <taxon>Bacillati</taxon>
        <taxon>Bacillota</taxon>
        <taxon>Clostridia</taxon>
        <taxon>Eubacteriales</taxon>
        <taxon>Peptococcaceae</taxon>
        <taxon>Desulforamulus</taxon>
    </lineage>
</organism>
<proteinExistence type="predicted"/>
<keyword evidence="2" id="KW-1185">Reference proteome</keyword>
<reference evidence="1 2" key="1">
    <citation type="submission" date="2013-09" db="EMBL/GenBank/DDBJ databases">
        <title>Biodegradation of hydrocarbons in the deep terrestrial subsurface : characterization of a microbial consortium composed of two Desulfotomaculum species originating from a deep geological formation.</title>
        <authorList>
            <person name="Aullo T."/>
            <person name="Berlendis S."/>
            <person name="Lascourreges J.-F."/>
            <person name="Dessort D."/>
            <person name="Saint-Laurent S."/>
            <person name="Schraauwers B."/>
            <person name="Mas J."/>
            <person name="Magot M."/>
            <person name="Ranchou-Peyruse A."/>
        </authorList>
    </citation>
    <scope>NUCLEOTIDE SEQUENCE [LARGE SCALE GENOMIC DNA]</scope>
    <source>
        <strain evidence="1 2">Bs107</strain>
    </source>
</reference>
<dbReference type="EMBL" id="AWQQ01000046">
    <property type="protein sequence ID" value="PHJ38732.1"/>
    <property type="molecule type" value="Genomic_DNA"/>
</dbReference>
<dbReference type="AlphaFoldDB" id="A0A2C6MG93"/>
<dbReference type="Gene3D" id="3.40.50.2300">
    <property type="match status" value="1"/>
</dbReference>
<dbReference type="PANTHER" id="PTHR47628">
    <property type="match status" value="1"/>
</dbReference>
<evidence type="ECO:0000313" key="1">
    <source>
        <dbReference type="EMBL" id="PHJ38732.1"/>
    </source>
</evidence>
<dbReference type="SUPFAM" id="SSF53822">
    <property type="entry name" value="Periplasmic binding protein-like I"/>
    <property type="match status" value="1"/>
</dbReference>
<comment type="caution">
    <text evidence="1">The sequence shown here is derived from an EMBL/GenBank/DDBJ whole genome shotgun (WGS) entry which is preliminary data.</text>
</comment>
<accession>A0A2C6MG93</accession>
<name>A0A2C6MG93_9FIRM</name>
<dbReference type="Proteomes" id="UP000222564">
    <property type="component" value="Unassembled WGS sequence"/>
</dbReference>
<sequence length="107" mass="12030">MTSLATINRVTADPIEAAYIQVYLWAEAVKKAGTTDVDKVREAAKGLEYRAPEGLVKIEAENQHLWKPVRIGEVQEDGLIKEIWSTKEAVKPDPYLKSYAWAKDLSN</sequence>
<evidence type="ECO:0008006" key="3">
    <source>
        <dbReference type="Google" id="ProtNLM"/>
    </source>
</evidence>
<dbReference type="PANTHER" id="PTHR47628:SF1">
    <property type="entry name" value="ALIPHATIC AMIDASE EXPRESSION-REGULATING PROTEIN"/>
    <property type="match status" value="1"/>
</dbReference>
<evidence type="ECO:0000313" key="2">
    <source>
        <dbReference type="Proteomes" id="UP000222564"/>
    </source>
</evidence>